<reference evidence="1" key="1">
    <citation type="journal article" date="2023" name="GigaByte">
        <title>Genome assembly of the bearded iris, Iris pallida Lam.</title>
        <authorList>
            <person name="Bruccoleri R.E."/>
            <person name="Oakeley E.J."/>
            <person name="Faust A.M.E."/>
            <person name="Altorfer M."/>
            <person name="Dessus-Babus S."/>
            <person name="Burckhardt D."/>
            <person name="Oertli M."/>
            <person name="Naumann U."/>
            <person name="Petersen F."/>
            <person name="Wong J."/>
        </authorList>
    </citation>
    <scope>NUCLEOTIDE SEQUENCE</scope>
    <source>
        <strain evidence="1">GSM-AAB239-AS_SAM_17_03QT</strain>
    </source>
</reference>
<reference evidence="1" key="2">
    <citation type="submission" date="2023-04" db="EMBL/GenBank/DDBJ databases">
        <authorList>
            <person name="Bruccoleri R.E."/>
            <person name="Oakeley E.J."/>
            <person name="Faust A.-M."/>
            <person name="Dessus-Babus S."/>
            <person name="Altorfer M."/>
            <person name="Burckhardt D."/>
            <person name="Oertli M."/>
            <person name="Naumann U."/>
            <person name="Petersen F."/>
            <person name="Wong J."/>
        </authorList>
    </citation>
    <scope>NUCLEOTIDE SEQUENCE</scope>
    <source>
        <strain evidence="1">GSM-AAB239-AS_SAM_17_03QT</strain>
        <tissue evidence="1">Leaf</tissue>
    </source>
</reference>
<keyword evidence="2" id="KW-1185">Reference proteome</keyword>
<comment type="caution">
    <text evidence="1">The sequence shown here is derived from an EMBL/GenBank/DDBJ whole genome shotgun (WGS) entry which is preliminary data.</text>
</comment>
<proteinExistence type="predicted"/>
<organism evidence="1 2">
    <name type="scientific">Iris pallida</name>
    <name type="common">Sweet iris</name>
    <dbReference type="NCBI Taxonomy" id="29817"/>
    <lineage>
        <taxon>Eukaryota</taxon>
        <taxon>Viridiplantae</taxon>
        <taxon>Streptophyta</taxon>
        <taxon>Embryophyta</taxon>
        <taxon>Tracheophyta</taxon>
        <taxon>Spermatophyta</taxon>
        <taxon>Magnoliopsida</taxon>
        <taxon>Liliopsida</taxon>
        <taxon>Asparagales</taxon>
        <taxon>Iridaceae</taxon>
        <taxon>Iridoideae</taxon>
        <taxon>Irideae</taxon>
        <taxon>Iris</taxon>
    </lineage>
</organism>
<evidence type="ECO:0000313" key="1">
    <source>
        <dbReference type="EMBL" id="KAJ6811220.1"/>
    </source>
</evidence>
<evidence type="ECO:0000313" key="2">
    <source>
        <dbReference type="Proteomes" id="UP001140949"/>
    </source>
</evidence>
<dbReference type="Proteomes" id="UP001140949">
    <property type="component" value="Unassembled WGS sequence"/>
</dbReference>
<dbReference type="EMBL" id="JANAVB010031818">
    <property type="protein sequence ID" value="KAJ6811220.1"/>
    <property type="molecule type" value="Genomic_DNA"/>
</dbReference>
<dbReference type="AlphaFoldDB" id="A0AAX6F435"/>
<gene>
    <name evidence="1" type="ORF">M6B38_154380</name>
</gene>
<name>A0AAX6F435_IRIPA</name>
<protein>
    <submittedName>
        <fullName evidence="1">Uncharacterized protein</fullName>
    </submittedName>
</protein>
<sequence>MRTFPVMESLSLSVRKSFLSRVRCSFKKLFPISI</sequence>
<accession>A0AAX6F435</accession>